<dbReference type="Gene3D" id="3.90.1200.10">
    <property type="match status" value="1"/>
</dbReference>
<dbReference type="Pfam" id="PF01636">
    <property type="entry name" value="APH"/>
    <property type="match status" value="1"/>
</dbReference>
<keyword evidence="3" id="KW-1185">Reference proteome</keyword>
<protein>
    <recommendedName>
        <fullName evidence="1">Aminoglycoside phosphotransferase domain-containing protein</fullName>
    </recommendedName>
</protein>
<feature type="domain" description="Aminoglycoside phosphotransferase" evidence="1">
    <location>
        <begin position="4"/>
        <end position="197"/>
    </location>
</feature>
<evidence type="ECO:0000313" key="2">
    <source>
        <dbReference type="EMBL" id="RPB28338.1"/>
    </source>
</evidence>
<organism evidence="2 3">
    <name type="scientific">Terfezia boudieri ATCC MYA-4762</name>
    <dbReference type="NCBI Taxonomy" id="1051890"/>
    <lineage>
        <taxon>Eukaryota</taxon>
        <taxon>Fungi</taxon>
        <taxon>Dikarya</taxon>
        <taxon>Ascomycota</taxon>
        <taxon>Pezizomycotina</taxon>
        <taxon>Pezizomycetes</taxon>
        <taxon>Pezizales</taxon>
        <taxon>Pezizaceae</taxon>
        <taxon>Terfezia</taxon>
    </lineage>
</organism>
<dbReference type="InterPro" id="IPR002575">
    <property type="entry name" value="Aminoglycoside_PTrfase"/>
</dbReference>
<dbReference type="PANTHER" id="PTHR21310:SF15">
    <property type="entry name" value="AMINOGLYCOSIDE PHOSPHOTRANSFERASE DOMAIN-CONTAINING PROTEIN"/>
    <property type="match status" value="1"/>
</dbReference>
<dbReference type="AlphaFoldDB" id="A0A3N4M308"/>
<dbReference type="SUPFAM" id="SSF56112">
    <property type="entry name" value="Protein kinase-like (PK-like)"/>
    <property type="match status" value="1"/>
</dbReference>
<reference evidence="2 3" key="1">
    <citation type="journal article" date="2018" name="Nat. Ecol. Evol.">
        <title>Pezizomycetes genomes reveal the molecular basis of ectomycorrhizal truffle lifestyle.</title>
        <authorList>
            <person name="Murat C."/>
            <person name="Payen T."/>
            <person name="Noel B."/>
            <person name="Kuo A."/>
            <person name="Morin E."/>
            <person name="Chen J."/>
            <person name="Kohler A."/>
            <person name="Krizsan K."/>
            <person name="Balestrini R."/>
            <person name="Da Silva C."/>
            <person name="Montanini B."/>
            <person name="Hainaut M."/>
            <person name="Levati E."/>
            <person name="Barry K.W."/>
            <person name="Belfiori B."/>
            <person name="Cichocki N."/>
            <person name="Clum A."/>
            <person name="Dockter R.B."/>
            <person name="Fauchery L."/>
            <person name="Guy J."/>
            <person name="Iotti M."/>
            <person name="Le Tacon F."/>
            <person name="Lindquist E.A."/>
            <person name="Lipzen A."/>
            <person name="Malagnac F."/>
            <person name="Mello A."/>
            <person name="Molinier V."/>
            <person name="Miyauchi S."/>
            <person name="Poulain J."/>
            <person name="Riccioni C."/>
            <person name="Rubini A."/>
            <person name="Sitrit Y."/>
            <person name="Splivallo R."/>
            <person name="Traeger S."/>
            <person name="Wang M."/>
            <person name="Zifcakova L."/>
            <person name="Wipf D."/>
            <person name="Zambonelli A."/>
            <person name="Paolocci F."/>
            <person name="Nowrousian M."/>
            <person name="Ottonello S."/>
            <person name="Baldrian P."/>
            <person name="Spatafora J.W."/>
            <person name="Henrissat B."/>
            <person name="Nagy L.G."/>
            <person name="Aury J.M."/>
            <person name="Wincker P."/>
            <person name="Grigoriev I.V."/>
            <person name="Bonfante P."/>
            <person name="Martin F.M."/>
        </authorList>
    </citation>
    <scope>NUCLEOTIDE SEQUENCE [LARGE SCALE GENOMIC DNA]</scope>
    <source>
        <strain evidence="2 3">ATCC MYA-4762</strain>
    </source>
</reference>
<dbReference type="InterPro" id="IPR051678">
    <property type="entry name" value="AGP_Transferase"/>
</dbReference>
<accession>A0A3N4M308</accession>
<name>A0A3N4M308_9PEZI</name>
<gene>
    <name evidence="2" type="ORF">L211DRAFT_845416</name>
</gene>
<dbReference type="Proteomes" id="UP000267821">
    <property type="component" value="Unassembled WGS sequence"/>
</dbReference>
<evidence type="ECO:0000259" key="1">
    <source>
        <dbReference type="Pfam" id="PF01636"/>
    </source>
</evidence>
<sequence length="311" mass="35353">MKESEIATMQYLHTSPKYNKHIKVPEVYSWDLTHNNKAGAPYIFREVIEGKDLSREFHSLTKEQKLLVTTAIARVHKVLSQPVDEFTQIGGIYGSPEKGFYTGGYPGNWSPSRPYTSIEDLWREKLQSSRWSGLDKAGRLVQNEKELSQLAEYFSPPGNLSRLCIQHFDLAIRNVVFNDKFEITGVIDWEYAQVVPLAIAAKIPLDFEHDSGLSNSYAAAYNDECLGTSHRDFADSIDYISFHDLIMGPEHARAKKYVSRWIARVTDYFIYPQIHNDPIHQKGTTLRFPPGLRALRRLEGEGPELAGNGCS</sequence>
<dbReference type="InterPro" id="IPR011009">
    <property type="entry name" value="Kinase-like_dom_sf"/>
</dbReference>
<evidence type="ECO:0000313" key="3">
    <source>
        <dbReference type="Proteomes" id="UP000267821"/>
    </source>
</evidence>
<dbReference type="OrthoDB" id="10003767at2759"/>
<dbReference type="STRING" id="1051890.A0A3N4M308"/>
<dbReference type="EMBL" id="ML121529">
    <property type="protein sequence ID" value="RPB28338.1"/>
    <property type="molecule type" value="Genomic_DNA"/>
</dbReference>
<proteinExistence type="predicted"/>
<dbReference type="InParanoid" id="A0A3N4M308"/>
<dbReference type="PANTHER" id="PTHR21310">
    <property type="entry name" value="AMINOGLYCOSIDE PHOSPHOTRANSFERASE-RELATED-RELATED"/>
    <property type="match status" value="1"/>
</dbReference>